<protein>
    <submittedName>
        <fullName evidence="2">Uncharacterized protein</fullName>
    </submittedName>
</protein>
<dbReference type="EMBL" id="NHOQ01000126">
    <property type="protein sequence ID" value="PWA32842.1"/>
    <property type="molecule type" value="Genomic_DNA"/>
</dbReference>
<gene>
    <name evidence="2" type="ORF">CCH79_00019298</name>
</gene>
<feature type="region of interest" description="Disordered" evidence="1">
    <location>
        <begin position="49"/>
        <end position="77"/>
    </location>
</feature>
<proteinExistence type="predicted"/>
<dbReference type="Proteomes" id="UP000250572">
    <property type="component" value="Unassembled WGS sequence"/>
</dbReference>
<comment type="caution">
    <text evidence="2">The sequence shown here is derived from an EMBL/GenBank/DDBJ whole genome shotgun (WGS) entry which is preliminary data.</text>
</comment>
<evidence type="ECO:0000313" key="3">
    <source>
        <dbReference type="Proteomes" id="UP000250572"/>
    </source>
</evidence>
<keyword evidence="3" id="KW-1185">Reference proteome</keyword>
<organism evidence="2 3">
    <name type="scientific">Gambusia affinis</name>
    <name type="common">Western mosquitofish</name>
    <name type="synonym">Heterandria affinis</name>
    <dbReference type="NCBI Taxonomy" id="33528"/>
    <lineage>
        <taxon>Eukaryota</taxon>
        <taxon>Metazoa</taxon>
        <taxon>Chordata</taxon>
        <taxon>Craniata</taxon>
        <taxon>Vertebrata</taxon>
        <taxon>Euteleostomi</taxon>
        <taxon>Actinopterygii</taxon>
        <taxon>Neopterygii</taxon>
        <taxon>Teleostei</taxon>
        <taxon>Neoteleostei</taxon>
        <taxon>Acanthomorphata</taxon>
        <taxon>Ovalentaria</taxon>
        <taxon>Atherinomorphae</taxon>
        <taxon>Cyprinodontiformes</taxon>
        <taxon>Poeciliidae</taxon>
        <taxon>Poeciliinae</taxon>
        <taxon>Gambusia</taxon>
    </lineage>
</organism>
<evidence type="ECO:0000313" key="2">
    <source>
        <dbReference type="EMBL" id="PWA32842.1"/>
    </source>
</evidence>
<name>A0A315WBJ9_GAMAF</name>
<feature type="region of interest" description="Disordered" evidence="1">
    <location>
        <begin position="90"/>
        <end position="111"/>
    </location>
</feature>
<accession>A0A315WBJ9</accession>
<evidence type="ECO:0000256" key="1">
    <source>
        <dbReference type="SAM" id="MobiDB-lite"/>
    </source>
</evidence>
<reference evidence="2 3" key="1">
    <citation type="journal article" date="2018" name="G3 (Bethesda)">
        <title>A High-Quality Reference Genome for the Invasive Mosquitofish Gambusia affinis Using a Chicago Library.</title>
        <authorList>
            <person name="Hoffberg S.L."/>
            <person name="Troendle N.J."/>
            <person name="Glenn T.C."/>
            <person name="Mahmud O."/>
            <person name="Louha S."/>
            <person name="Chalopin D."/>
            <person name="Bennetzen J.L."/>
            <person name="Mauricio R."/>
        </authorList>
    </citation>
    <scope>NUCLEOTIDE SEQUENCE [LARGE SCALE GENOMIC DNA]</scope>
    <source>
        <strain evidence="2">NE01/NJP1002.9</strain>
        <tissue evidence="2">Muscle</tissue>
    </source>
</reference>
<feature type="compositionally biased region" description="Acidic residues" evidence="1">
    <location>
        <begin position="61"/>
        <end position="73"/>
    </location>
</feature>
<dbReference type="AlphaFoldDB" id="A0A315WBJ9"/>
<feature type="compositionally biased region" description="Low complexity" evidence="1">
    <location>
        <begin position="97"/>
        <end position="111"/>
    </location>
</feature>
<sequence length="111" mass="11817">MDDAAAAPRSTLIPTLGCSVMSALMSWLPDDITLSLPAVVRAERPLSAAVAPEQRNPCELQAEEGAADDEGDELPGRSLSRLIGRRRFTTANHKTEAPPVEVSVPAVQRSL</sequence>